<gene>
    <name evidence="5" type="ORF">PVAP13_3KG482000</name>
</gene>
<dbReference type="GO" id="GO:0004402">
    <property type="term" value="F:histone acetyltransferase activity"/>
    <property type="evidence" value="ECO:0007669"/>
    <property type="project" value="InterPro"/>
</dbReference>
<protein>
    <recommendedName>
        <fullName evidence="4">TAFII-230 TBP-binding domain-containing protein</fullName>
    </recommendedName>
</protein>
<reference evidence="5" key="1">
    <citation type="submission" date="2020-05" db="EMBL/GenBank/DDBJ databases">
        <title>WGS assembly of Panicum virgatum.</title>
        <authorList>
            <person name="Lovell J.T."/>
            <person name="Jenkins J."/>
            <person name="Shu S."/>
            <person name="Juenger T.E."/>
            <person name="Schmutz J."/>
        </authorList>
    </citation>
    <scope>NUCLEOTIDE SEQUENCE</scope>
    <source>
        <strain evidence="5">AP13</strain>
    </source>
</reference>
<dbReference type="GO" id="GO:0051123">
    <property type="term" value="P:RNA polymerase II preinitiation complex assembly"/>
    <property type="evidence" value="ECO:0007669"/>
    <property type="project" value="TreeGrafter"/>
</dbReference>
<feature type="domain" description="TAFII-230 TBP-binding" evidence="4">
    <location>
        <begin position="32"/>
        <end position="71"/>
    </location>
</feature>
<dbReference type="PANTHER" id="PTHR13900">
    <property type="entry name" value="TRANSCRIPTION INITIATION FACTOR TFIID"/>
    <property type="match status" value="1"/>
</dbReference>
<feature type="transmembrane region" description="Helical" evidence="3">
    <location>
        <begin position="189"/>
        <end position="211"/>
    </location>
</feature>
<proteinExistence type="predicted"/>
<keyword evidence="3" id="KW-0472">Membrane</keyword>
<keyword evidence="6" id="KW-1185">Reference proteome</keyword>
<dbReference type="GO" id="GO:0016251">
    <property type="term" value="F:RNA polymerase II general transcription initiation factor activity"/>
    <property type="evidence" value="ECO:0007669"/>
    <property type="project" value="InterPro"/>
</dbReference>
<comment type="caution">
    <text evidence="5">The sequence shown here is derived from an EMBL/GenBank/DDBJ whole genome shotgun (WGS) entry which is preliminary data.</text>
</comment>
<keyword evidence="2" id="KW-0804">Transcription</keyword>
<organism evidence="5 6">
    <name type="scientific">Panicum virgatum</name>
    <name type="common">Blackwell switchgrass</name>
    <dbReference type="NCBI Taxonomy" id="38727"/>
    <lineage>
        <taxon>Eukaryota</taxon>
        <taxon>Viridiplantae</taxon>
        <taxon>Streptophyta</taxon>
        <taxon>Embryophyta</taxon>
        <taxon>Tracheophyta</taxon>
        <taxon>Spermatophyta</taxon>
        <taxon>Magnoliopsida</taxon>
        <taxon>Liliopsida</taxon>
        <taxon>Poales</taxon>
        <taxon>Poaceae</taxon>
        <taxon>PACMAD clade</taxon>
        <taxon>Panicoideae</taxon>
        <taxon>Panicodae</taxon>
        <taxon>Paniceae</taxon>
        <taxon>Panicinae</taxon>
        <taxon>Panicum</taxon>
        <taxon>Panicum sect. Hiantes</taxon>
    </lineage>
</organism>
<keyword evidence="3" id="KW-0812">Transmembrane</keyword>
<evidence type="ECO:0000313" key="6">
    <source>
        <dbReference type="Proteomes" id="UP000823388"/>
    </source>
</evidence>
<dbReference type="GO" id="GO:0005669">
    <property type="term" value="C:transcription factor TFIID complex"/>
    <property type="evidence" value="ECO:0007669"/>
    <property type="project" value="InterPro"/>
</dbReference>
<dbReference type="InterPro" id="IPR009067">
    <property type="entry name" value="TAF_II_230-bd"/>
</dbReference>
<dbReference type="GO" id="GO:0017025">
    <property type="term" value="F:TBP-class protein binding"/>
    <property type="evidence" value="ECO:0007669"/>
    <property type="project" value="InterPro"/>
</dbReference>
<dbReference type="Proteomes" id="UP000823388">
    <property type="component" value="Chromosome 3K"/>
</dbReference>
<evidence type="ECO:0000313" key="5">
    <source>
        <dbReference type="EMBL" id="KAG2630295.1"/>
    </source>
</evidence>
<dbReference type="PANTHER" id="PTHR13900:SF0">
    <property type="entry name" value="TRANSCRIPTION INITIATION FACTOR TFIID SUBUNIT 1"/>
    <property type="match status" value="1"/>
</dbReference>
<dbReference type="AlphaFoldDB" id="A0A8T0V7I9"/>
<dbReference type="SUPFAM" id="SSF47055">
    <property type="entry name" value="TAF(II)230 TBP-binding fragment"/>
    <property type="match status" value="1"/>
</dbReference>
<evidence type="ECO:0000256" key="3">
    <source>
        <dbReference type="SAM" id="Phobius"/>
    </source>
</evidence>
<dbReference type="Pfam" id="PF09247">
    <property type="entry name" value="TBP-binding"/>
    <property type="match status" value="1"/>
</dbReference>
<evidence type="ECO:0000256" key="1">
    <source>
        <dbReference type="ARBA" id="ARBA00023015"/>
    </source>
</evidence>
<dbReference type="InterPro" id="IPR040240">
    <property type="entry name" value="TAF1"/>
</dbReference>
<keyword evidence="3" id="KW-1133">Transmembrane helix</keyword>
<keyword evidence="1" id="KW-0805">Transcription regulation</keyword>
<dbReference type="InterPro" id="IPR036741">
    <property type="entry name" value="TAFII-230_TBP-bd_sf"/>
</dbReference>
<dbReference type="EMBL" id="CM029041">
    <property type="protein sequence ID" value="KAG2630295.1"/>
    <property type="molecule type" value="Genomic_DNA"/>
</dbReference>
<name>A0A8T0V7I9_PANVG</name>
<evidence type="ECO:0000256" key="2">
    <source>
        <dbReference type="ARBA" id="ARBA00023163"/>
    </source>
</evidence>
<accession>A0A8T0V7I9</accession>
<sequence length="229" mass="25288">MKCWLRLVPTYHTRLINSIAVLADDGDEEDYEEPGGGNGFVGFMFGNVDGFGDLDADYFDEDVKGHLFALADDLGQSLKDIDLIWSSPAPTDPSEQDYDDKAEDAVNFEDIDEEYDGPEVEATTEEDNVLSRKDYFSSNAVYASANSTVSAFDEENYDDNGGMTNDIELHVKSVVQNCSSDGIDPNSELFLCFFSILAIVPFLATFLLPILDITPSFVSSIDQLKYSKA</sequence>
<evidence type="ECO:0000259" key="4">
    <source>
        <dbReference type="Pfam" id="PF09247"/>
    </source>
</evidence>